<organism evidence="2 3">
    <name type="scientific">Trichoderma ghanense</name>
    <dbReference type="NCBI Taxonomy" id="65468"/>
    <lineage>
        <taxon>Eukaryota</taxon>
        <taxon>Fungi</taxon>
        <taxon>Dikarya</taxon>
        <taxon>Ascomycota</taxon>
        <taxon>Pezizomycotina</taxon>
        <taxon>Sordariomycetes</taxon>
        <taxon>Hypocreomycetidae</taxon>
        <taxon>Hypocreales</taxon>
        <taxon>Hypocreaceae</taxon>
        <taxon>Trichoderma</taxon>
    </lineage>
</organism>
<reference evidence="2 3" key="1">
    <citation type="submission" date="2018-01" db="EMBL/GenBank/DDBJ databases">
        <title>Genome characterization of the sugarcane-associated fungus Trichoderma ghanense CCMA-1212 and their application in lignocelulose bioconversion.</title>
        <authorList>
            <person name="Steindorff A.S."/>
            <person name="Mendes T.D."/>
            <person name="Vilela E.S.D."/>
            <person name="Rodrigues D.S."/>
            <person name="Formighieri E.F."/>
            <person name="Melo I.S."/>
            <person name="Favaro L.C.L."/>
        </authorList>
    </citation>
    <scope>NUCLEOTIDE SEQUENCE [LARGE SCALE GENOMIC DNA]</scope>
    <source>
        <strain evidence="2 3">CCMA-1212</strain>
    </source>
</reference>
<sequence length="224" mass="24954">MTIILRKATEQDIPPIALLASKAFHPTTDWITRQIFPLHLQPKTIPDGDAALPWRLSRKTASLRGPNTASIVAIDTALNDQVVGFALWDLPVGGDEETEPETVTLAEAEMPADVTDWKAYAQLQSILKADHRDTFGERELKDVWHLDFIGVDPDHQRRGIGKALLSWGIEQAAKAGRDCYLMATPQGRPLYEAAGFEIVRPLDMFGVMHHSMILRVKRINGTRA</sequence>
<dbReference type="PANTHER" id="PTHR42791:SF2">
    <property type="entry name" value="N-ACETYLTRANSFERASE DOMAIN-CONTAINING PROTEIN"/>
    <property type="match status" value="1"/>
</dbReference>
<dbReference type="EMBL" id="PPTA01000002">
    <property type="protein sequence ID" value="TFB05796.1"/>
    <property type="molecule type" value="Genomic_DNA"/>
</dbReference>
<protein>
    <recommendedName>
        <fullName evidence="1">N-acetyltransferase domain-containing protein</fullName>
    </recommendedName>
</protein>
<proteinExistence type="predicted"/>
<dbReference type="PROSITE" id="PS51186">
    <property type="entry name" value="GNAT"/>
    <property type="match status" value="1"/>
</dbReference>
<dbReference type="GeneID" id="300573438"/>
<dbReference type="InterPro" id="IPR052523">
    <property type="entry name" value="Trichothecene_AcTrans"/>
</dbReference>
<evidence type="ECO:0000313" key="2">
    <source>
        <dbReference type="EMBL" id="TFB05796.1"/>
    </source>
</evidence>
<feature type="domain" description="N-acetyltransferase" evidence="1">
    <location>
        <begin position="3"/>
        <end position="220"/>
    </location>
</feature>
<dbReference type="PANTHER" id="PTHR42791">
    <property type="entry name" value="GNAT FAMILY ACETYLTRANSFERASE"/>
    <property type="match status" value="1"/>
</dbReference>
<evidence type="ECO:0000259" key="1">
    <source>
        <dbReference type="PROSITE" id="PS51186"/>
    </source>
</evidence>
<dbReference type="InterPro" id="IPR016181">
    <property type="entry name" value="Acyl_CoA_acyltransferase"/>
</dbReference>
<comment type="caution">
    <text evidence="2">The sequence shown here is derived from an EMBL/GenBank/DDBJ whole genome shotgun (WGS) entry which is preliminary data.</text>
</comment>
<evidence type="ECO:0000313" key="3">
    <source>
        <dbReference type="Proteomes" id="UP001642720"/>
    </source>
</evidence>
<gene>
    <name evidence="2" type="ORF">CCMA1212_001566</name>
</gene>
<dbReference type="RefSeq" id="XP_073561997.1">
    <property type="nucleotide sequence ID" value="XM_073698988.1"/>
</dbReference>
<dbReference type="Pfam" id="PF13508">
    <property type="entry name" value="Acetyltransf_7"/>
    <property type="match status" value="1"/>
</dbReference>
<keyword evidence="3" id="KW-1185">Reference proteome</keyword>
<dbReference type="Gene3D" id="3.40.630.30">
    <property type="match status" value="1"/>
</dbReference>
<dbReference type="SUPFAM" id="SSF55729">
    <property type="entry name" value="Acyl-CoA N-acyltransferases (Nat)"/>
    <property type="match status" value="1"/>
</dbReference>
<dbReference type="CDD" id="cd04301">
    <property type="entry name" value="NAT_SF"/>
    <property type="match status" value="1"/>
</dbReference>
<name>A0ABY2HC89_9HYPO</name>
<accession>A0ABY2HC89</accession>
<dbReference type="Proteomes" id="UP001642720">
    <property type="component" value="Unassembled WGS sequence"/>
</dbReference>
<dbReference type="InterPro" id="IPR000182">
    <property type="entry name" value="GNAT_dom"/>
</dbReference>